<proteinExistence type="predicted"/>
<keyword evidence="5" id="KW-1185">Reference proteome</keyword>
<accession>A0AAD7FJC0</accession>
<dbReference type="Proteomes" id="UP001221142">
    <property type="component" value="Unassembled WGS sequence"/>
</dbReference>
<dbReference type="EMBL" id="JARKIF010000014">
    <property type="protein sequence ID" value="KAJ7623524.1"/>
    <property type="molecule type" value="Genomic_DNA"/>
</dbReference>
<evidence type="ECO:0000313" key="5">
    <source>
        <dbReference type="Proteomes" id="UP001221142"/>
    </source>
</evidence>
<comment type="caution">
    <text evidence="4">The sequence shown here is derived from an EMBL/GenBank/DDBJ whole genome shotgun (WGS) entry which is preliminary data.</text>
</comment>
<evidence type="ECO:0000256" key="1">
    <source>
        <dbReference type="SAM" id="MobiDB-lite"/>
    </source>
</evidence>
<evidence type="ECO:0000259" key="3">
    <source>
        <dbReference type="Pfam" id="PF12853"/>
    </source>
</evidence>
<organism evidence="4 5">
    <name type="scientific">Roridomyces roridus</name>
    <dbReference type="NCBI Taxonomy" id="1738132"/>
    <lineage>
        <taxon>Eukaryota</taxon>
        <taxon>Fungi</taxon>
        <taxon>Dikarya</taxon>
        <taxon>Basidiomycota</taxon>
        <taxon>Agaricomycotina</taxon>
        <taxon>Agaricomycetes</taxon>
        <taxon>Agaricomycetidae</taxon>
        <taxon>Agaricales</taxon>
        <taxon>Marasmiineae</taxon>
        <taxon>Mycenaceae</taxon>
        <taxon>Roridomyces</taxon>
    </lineage>
</organism>
<name>A0AAD7FJC0_9AGAR</name>
<dbReference type="InterPro" id="IPR024549">
    <property type="entry name" value="NADH-UbQ_OxRdtase_su21_C_fun"/>
</dbReference>
<dbReference type="InterPro" id="IPR053229">
    <property type="entry name" value="NADH-Q_oxidrdct_subunit"/>
</dbReference>
<dbReference type="Pfam" id="PF12853">
    <property type="entry name" value="NADH_u_ox_C"/>
    <property type="match status" value="1"/>
</dbReference>
<reference evidence="4" key="1">
    <citation type="submission" date="2023-03" db="EMBL/GenBank/DDBJ databases">
        <title>Massive genome expansion in bonnet fungi (Mycena s.s.) driven by repeated elements and novel gene families across ecological guilds.</title>
        <authorList>
            <consortium name="Lawrence Berkeley National Laboratory"/>
            <person name="Harder C.B."/>
            <person name="Miyauchi S."/>
            <person name="Viragh M."/>
            <person name="Kuo A."/>
            <person name="Thoen E."/>
            <person name="Andreopoulos B."/>
            <person name="Lu D."/>
            <person name="Skrede I."/>
            <person name="Drula E."/>
            <person name="Henrissat B."/>
            <person name="Morin E."/>
            <person name="Kohler A."/>
            <person name="Barry K."/>
            <person name="LaButti K."/>
            <person name="Morin E."/>
            <person name="Salamov A."/>
            <person name="Lipzen A."/>
            <person name="Mereny Z."/>
            <person name="Hegedus B."/>
            <person name="Baldrian P."/>
            <person name="Stursova M."/>
            <person name="Weitz H."/>
            <person name="Taylor A."/>
            <person name="Grigoriev I.V."/>
            <person name="Nagy L.G."/>
            <person name="Martin F."/>
            <person name="Kauserud H."/>
        </authorList>
    </citation>
    <scope>NUCLEOTIDE SEQUENCE</scope>
    <source>
        <strain evidence="4">9284</strain>
    </source>
</reference>
<protein>
    <submittedName>
        <fullName evidence="4">NADH-ubiquinone oxidoreductase complex I, 21 kDa subunit-domain-containing protein</fullName>
    </submittedName>
</protein>
<evidence type="ECO:0000259" key="2">
    <source>
        <dbReference type="Pfam" id="PF10785"/>
    </source>
</evidence>
<feature type="domain" description="NADH-ubiquinone oxidoreductase 21kDa subunit C-terminal fungi" evidence="3">
    <location>
        <begin position="104"/>
        <end position="167"/>
    </location>
</feature>
<feature type="compositionally biased region" description="Basic and acidic residues" evidence="1">
    <location>
        <begin position="180"/>
        <end position="193"/>
    </location>
</feature>
<dbReference type="PANTHER" id="PTHR34062">
    <property type="entry name" value="OXIDOREDUCTASE 21 KDA SUBUNIT, PUTATIVE (AFU_ORTHOLOGUE AFUA_4G04750)-RELATED"/>
    <property type="match status" value="1"/>
</dbReference>
<feature type="region of interest" description="Disordered" evidence="1">
    <location>
        <begin position="160"/>
        <end position="193"/>
    </location>
</feature>
<dbReference type="Pfam" id="PF10785">
    <property type="entry name" value="NADH-u_ox-rdase"/>
    <property type="match status" value="1"/>
</dbReference>
<dbReference type="AlphaFoldDB" id="A0AAD7FJC0"/>
<sequence>MASPKAREGKHKYPLIDQDPHASRVIRYMRPSDYANWAAYTAGTPAVFWAWERIDRTGFRLRPQLQVGAWLGFCAGFLVAYSRSSMRFWGWSENAREEQRDLEELSQRAREGKPLYGESSQPLWVQAAAHRNSQYSQLKFSLFPMINLVNHPFHGTDPAKYGVKSESDAFETPEGLRPGEILHQKKNPKESDA</sequence>
<dbReference type="InterPro" id="IPR019721">
    <property type="entry name" value="NADH-UbQ_OxRdtase_su21_N"/>
</dbReference>
<evidence type="ECO:0000313" key="4">
    <source>
        <dbReference type="EMBL" id="KAJ7623524.1"/>
    </source>
</evidence>
<gene>
    <name evidence="4" type="ORF">FB45DRAFT_925902</name>
</gene>
<feature type="domain" description="NADH-ubiquinone oxidoreductase 21kDa subunit N-terminal" evidence="2">
    <location>
        <begin position="11"/>
        <end position="93"/>
    </location>
</feature>
<dbReference type="PANTHER" id="PTHR34062:SF1">
    <property type="entry name" value="NADH-UBIQUINONE OXIDOREDUCTASE 21KDA SUBUNIT N-TERMINAL DOMAIN-CONTAINING PROTEIN"/>
    <property type="match status" value="1"/>
</dbReference>